<accession>X0UTX7</accession>
<sequence>MPEPIRIVVVTSQPSNSGSNLRARYIAKALSKAGARVTFINGVKAMPCWFDIAVTFVTNL</sequence>
<proteinExistence type="predicted"/>
<dbReference type="AlphaFoldDB" id="X0UTX7"/>
<dbReference type="EMBL" id="BARS01018208">
    <property type="protein sequence ID" value="GAF91900.1"/>
    <property type="molecule type" value="Genomic_DNA"/>
</dbReference>
<reference evidence="1" key="1">
    <citation type="journal article" date="2014" name="Front. Microbiol.">
        <title>High frequency of phylogenetically diverse reductive dehalogenase-homologous genes in deep subseafloor sedimentary metagenomes.</title>
        <authorList>
            <person name="Kawai M."/>
            <person name="Futagami T."/>
            <person name="Toyoda A."/>
            <person name="Takaki Y."/>
            <person name="Nishi S."/>
            <person name="Hori S."/>
            <person name="Arai W."/>
            <person name="Tsubouchi T."/>
            <person name="Morono Y."/>
            <person name="Uchiyama I."/>
            <person name="Ito T."/>
            <person name="Fujiyama A."/>
            <person name="Inagaki F."/>
            <person name="Takami H."/>
        </authorList>
    </citation>
    <scope>NUCLEOTIDE SEQUENCE</scope>
    <source>
        <strain evidence="1">Expedition CK06-06</strain>
    </source>
</reference>
<comment type="caution">
    <text evidence="1">The sequence shown here is derived from an EMBL/GenBank/DDBJ whole genome shotgun (WGS) entry which is preliminary data.</text>
</comment>
<feature type="non-terminal residue" evidence="1">
    <location>
        <position position="60"/>
    </location>
</feature>
<protein>
    <submittedName>
        <fullName evidence="1">Uncharacterized protein</fullName>
    </submittedName>
</protein>
<evidence type="ECO:0000313" key="1">
    <source>
        <dbReference type="EMBL" id="GAF91900.1"/>
    </source>
</evidence>
<gene>
    <name evidence="1" type="ORF">S01H1_29656</name>
</gene>
<organism evidence="1">
    <name type="scientific">marine sediment metagenome</name>
    <dbReference type="NCBI Taxonomy" id="412755"/>
    <lineage>
        <taxon>unclassified sequences</taxon>
        <taxon>metagenomes</taxon>
        <taxon>ecological metagenomes</taxon>
    </lineage>
</organism>
<name>X0UTX7_9ZZZZ</name>